<reference evidence="2 3" key="1">
    <citation type="journal article" date="2020" name="Genomics">
        <title>Complete, high-quality genomes from long-read metagenomic sequencing of two wolf lichen thalli reveals enigmatic genome architecture.</title>
        <authorList>
            <person name="McKenzie S.K."/>
            <person name="Walston R.F."/>
            <person name="Allen J.L."/>
        </authorList>
    </citation>
    <scope>NUCLEOTIDE SEQUENCE [LARGE SCALE GENOMIC DNA]</scope>
    <source>
        <strain evidence="2">WasteWater2</strain>
    </source>
</reference>
<organism evidence="2 3">
    <name type="scientific">Letharia columbiana</name>
    <dbReference type="NCBI Taxonomy" id="112416"/>
    <lineage>
        <taxon>Eukaryota</taxon>
        <taxon>Fungi</taxon>
        <taxon>Dikarya</taxon>
        <taxon>Ascomycota</taxon>
        <taxon>Pezizomycotina</taxon>
        <taxon>Lecanoromycetes</taxon>
        <taxon>OSLEUM clade</taxon>
        <taxon>Lecanoromycetidae</taxon>
        <taxon>Lecanorales</taxon>
        <taxon>Lecanorineae</taxon>
        <taxon>Parmeliaceae</taxon>
        <taxon>Letharia</taxon>
    </lineage>
</organism>
<keyword evidence="1" id="KW-0732">Signal</keyword>
<dbReference type="EMBL" id="JACCJC010000019">
    <property type="protein sequence ID" value="KAF6236378.1"/>
    <property type="molecule type" value="Genomic_DNA"/>
</dbReference>
<name>A0A8H6FX73_9LECA</name>
<protein>
    <submittedName>
        <fullName evidence="2">Uncharacterized protein</fullName>
    </submittedName>
</protein>
<evidence type="ECO:0000313" key="3">
    <source>
        <dbReference type="Proteomes" id="UP000578531"/>
    </source>
</evidence>
<sequence>MRAIVLSLAYLFYTARTTFAVAFPKQSSGLWTNAPEDDTLPATSGNTTLRLEPNPSAPLNVSALTITCLTEPPPRQPITLAAYYEAVQKILIRDDAFFPRRFELGPGGKNLRWQGGQCVIAFFNNQPLRTDAIPIILVAHVAALIANECITEAKGYLGGVAQIGPSRGTVGVFHTVPSGSEADERYEALTSAVE</sequence>
<proteinExistence type="predicted"/>
<dbReference type="GeneID" id="59287132"/>
<dbReference type="AlphaFoldDB" id="A0A8H6FX73"/>
<comment type="caution">
    <text evidence="2">The sequence shown here is derived from an EMBL/GenBank/DDBJ whole genome shotgun (WGS) entry which is preliminary data.</text>
</comment>
<feature type="signal peptide" evidence="1">
    <location>
        <begin position="1"/>
        <end position="20"/>
    </location>
</feature>
<feature type="chain" id="PRO_5034552495" evidence="1">
    <location>
        <begin position="21"/>
        <end position="194"/>
    </location>
</feature>
<dbReference type="OrthoDB" id="5411860at2759"/>
<evidence type="ECO:0000313" key="2">
    <source>
        <dbReference type="EMBL" id="KAF6236378.1"/>
    </source>
</evidence>
<keyword evidence="3" id="KW-1185">Reference proteome</keyword>
<accession>A0A8H6FX73</accession>
<evidence type="ECO:0000256" key="1">
    <source>
        <dbReference type="SAM" id="SignalP"/>
    </source>
</evidence>
<gene>
    <name evidence="2" type="ORF">HO173_005469</name>
</gene>
<dbReference type="RefSeq" id="XP_037165724.1">
    <property type="nucleotide sequence ID" value="XM_037307386.1"/>
</dbReference>
<dbReference type="Proteomes" id="UP000578531">
    <property type="component" value="Unassembled WGS sequence"/>
</dbReference>